<feature type="transmembrane region" description="Helical" evidence="1">
    <location>
        <begin position="186"/>
        <end position="203"/>
    </location>
</feature>
<keyword evidence="1" id="KW-0812">Transmembrane</keyword>
<dbReference type="AlphaFoldDB" id="A0AA96LNY4"/>
<dbReference type="PANTHER" id="PTHR32251">
    <property type="entry name" value="3-OXO-5-ALPHA-STEROID 4-DEHYDROGENASE"/>
    <property type="match status" value="1"/>
</dbReference>
<keyword evidence="3" id="KW-1185">Reference proteome</keyword>
<dbReference type="Proteomes" id="UP001304650">
    <property type="component" value="Chromosome"/>
</dbReference>
<accession>A0AA96LNY4</accession>
<protein>
    <submittedName>
        <fullName evidence="2">DUF1295 domain-containing protein</fullName>
    </submittedName>
</protein>
<organism evidence="2 3">
    <name type="scientific">Paenibacillus roseopurpureus</name>
    <dbReference type="NCBI Taxonomy" id="2918901"/>
    <lineage>
        <taxon>Bacteria</taxon>
        <taxon>Bacillati</taxon>
        <taxon>Bacillota</taxon>
        <taxon>Bacilli</taxon>
        <taxon>Bacillales</taxon>
        <taxon>Paenibacillaceae</taxon>
        <taxon>Paenibacillus</taxon>
    </lineage>
</organism>
<keyword evidence="1" id="KW-1133">Transmembrane helix</keyword>
<dbReference type="PROSITE" id="PS50244">
    <property type="entry name" value="S5A_REDUCTASE"/>
    <property type="match status" value="1"/>
</dbReference>
<dbReference type="Gene3D" id="1.20.120.1630">
    <property type="match status" value="1"/>
</dbReference>
<feature type="transmembrane region" description="Helical" evidence="1">
    <location>
        <begin position="99"/>
        <end position="124"/>
    </location>
</feature>
<evidence type="ECO:0000256" key="1">
    <source>
        <dbReference type="SAM" id="Phobius"/>
    </source>
</evidence>
<dbReference type="EMBL" id="CP130319">
    <property type="protein sequence ID" value="WNR44543.1"/>
    <property type="molecule type" value="Genomic_DNA"/>
</dbReference>
<dbReference type="InterPro" id="IPR010721">
    <property type="entry name" value="UstE-like"/>
</dbReference>
<feature type="transmembrane region" description="Helical" evidence="1">
    <location>
        <begin position="30"/>
        <end position="50"/>
    </location>
</feature>
<reference evidence="2" key="1">
    <citation type="submission" date="2022-02" db="EMBL/GenBank/DDBJ databases">
        <title>Paenibacillus sp. MBLB1832 Whole Genome Shotgun Sequencing.</title>
        <authorList>
            <person name="Hwang C.Y."/>
            <person name="Cho E.-S."/>
            <person name="Seo M.-J."/>
        </authorList>
    </citation>
    <scope>NUCLEOTIDE SEQUENCE</scope>
    <source>
        <strain evidence="2">MBLB1832</strain>
    </source>
</reference>
<dbReference type="GO" id="GO:0016020">
    <property type="term" value="C:membrane"/>
    <property type="evidence" value="ECO:0007669"/>
    <property type="project" value="TreeGrafter"/>
</dbReference>
<feature type="transmembrane region" description="Helical" evidence="1">
    <location>
        <begin position="6"/>
        <end position="23"/>
    </location>
</feature>
<evidence type="ECO:0000313" key="2">
    <source>
        <dbReference type="EMBL" id="WNR44543.1"/>
    </source>
</evidence>
<sequence length="259" mass="30214">MWVLYGISGAAVLIFMVLLFLVAQIKRDNSIVDIGWGLGFVIIALTTFGYQKGFDIRQLLVTSLVCIWGVRLAVYLFIRSLGRGEDYRYANFRKQWGSRAALISFFRVFMMQGFIMLLLAYPIIRVHAEHSSALDLTAYLGLMLWIVGFGFQVIGDWQLRQFKKKRRNPEEVLTWGLWRYTRHPNYFGEAVMWWGVALIVLPLPGGWGALISSLLINFLLLRVSGVPFLDRRYADNPAYQQYKRETNRFIPWFPRIERR</sequence>
<keyword evidence="1" id="KW-0472">Membrane</keyword>
<gene>
    <name evidence="2" type="ORF">MJB10_26375</name>
</gene>
<dbReference type="RefSeq" id="WP_314800198.1">
    <property type="nucleotide sequence ID" value="NZ_CP130319.1"/>
</dbReference>
<proteinExistence type="predicted"/>
<name>A0AA96LNY4_9BACL</name>
<dbReference type="Pfam" id="PF06966">
    <property type="entry name" value="DUF1295"/>
    <property type="match status" value="1"/>
</dbReference>
<feature type="transmembrane region" description="Helical" evidence="1">
    <location>
        <begin position="136"/>
        <end position="157"/>
    </location>
</feature>
<feature type="transmembrane region" description="Helical" evidence="1">
    <location>
        <begin position="56"/>
        <end position="78"/>
    </location>
</feature>
<dbReference type="PANTHER" id="PTHR32251:SF17">
    <property type="entry name" value="STEROID 5-ALPHA REDUCTASE C-TERMINAL DOMAIN-CONTAINING PROTEIN"/>
    <property type="match status" value="1"/>
</dbReference>
<evidence type="ECO:0000313" key="3">
    <source>
        <dbReference type="Proteomes" id="UP001304650"/>
    </source>
</evidence>
<dbReference type="KEGG" id="proo:MJB10_26375"/>